<protein>
    <submittedName>
        <fullName evidence="1">Uncharacterized protein</fullName>
    </submittedName>
</protein>
<dbReference type="RefSeq" id="WP_120188101.1">
    <property type="nucleotide sequence ID" value="NZ_MCHY01000002.1"/>
</dbReference>
<comment type="caution">
    <text evidence="1">The sequence shown here is derived from an EMBL/GenBank/DDBJ whole genome shotgun (WGS) entry which is preliminary data.</text>
</comment>
<dbReference type="AlphaFoldDB" id="A0A419SQY5"/>
<gene>
    <name evidence="1" type="ORF">BEP19_16605</name>
</gene>
<name>A0A419SQY5_9BACL</name>
<dbReference type="OrthoDB" id="2678252at2"/>
<evidence type="ECO:0000313" key="1">
    <source>
        <dbReference type="EMBL" id="RKD26815.1"/>
    </source>
</evidence>
<dbReference type="EMBL" id="MCHY01000002">
    <property type="protein sequence ID" value="RKD26815.1"/>
    <property type="molecule type" value="Genomic_DNA"/>
</dbReference>
<sequence>MFNREQAAKGGISSIVYDLTKWDYEVGHSGADSLDITVVKNREEIADVSFSNEDLKIHRKRLLTPMEEAELEMYIDDLIWEDEFSSFAHLATAQTEYKRVGDLIRMMKQKYEDDLLYIRHNEQESFMGYLEEVSVKKSNGLDTLFCYFTPSDEDAELIRTTILIQPNFKAVATANALKVESGGETLEISRHVQHIQ</sequence>
<evidence type="ECO:0000313" key="2">
    <source>
        <dbReference type="Proteomes" id="UP000284219"/>
    </source>
</evidence>
<organism evidence="1 2">
    <name type="scientific">Ammoniphilus oxalaticus</name>
    <dbReference type="NCBI Taxonomy" id="66863"/>
    <lineage>
        <taxon>Bacteria</taxon>
        <taxon>Bacillati</taxon>
        <taxon>Bacillota</taxon>
        <taxon>Bacilli</taxon>
        <taxon>Bacillales</taxon>
        <taxon>Paenibacillaceae</taxon>
        <taxon>Aneurinibacillus group</taxon>
        <taxon>Ammoniphilus</taxon>
    </lineage>
</organism>
<keyword evidence="2" id="KW-1185">Reference proteome</keyword>
<dbReference type="Proteomes" id="UP000284219">
    <property type="component" value="Unassembled WGS sequence"/>
</dbReference>
<accession>A0A419SQY5</accession>
<reference evidence="1 2" key="1">
    <citation type="submission" date="2016-08" db="EMBL/GenBank/DDBJ databases">
        <title>Novel Firmicute Genomes.</title>
        <authorList>
            <person name="Poppleton D.I."/>
            <person name="Gribaldo S."/>
        </authorList>
    </citation>
    <scope>NUCLEOTIDE SEQUENCE [LARGE SCALE GENOMIC DNA]</scope>
    <source>
        <strain evidence="1 2">RAOx-1</strain>
    </source>
</reference>
<proteinExistence type="predicted"/>